<feature type="signal peptide" evidence="2">
    <location>
        <begin position="1"/>
        <end position="24"/>
    </location>
</feature>
<dbReference type="PROSITE" id="PS51257">
    <property type="entry name" value="PROKAR_LIPOPROTEIN"/>
    <property type="match status" value="1"/>
</dbReference>
<protein>
    <submittedName>
        <fullName evidence="3">TrbC family F-type conjugative pilus assembly protein</fullName>
    </submittedName>
</protein>
<evidence type="ECO:0000313" key="3">
    <source>
        <dbReference type="EMBL" id="MDB6373959.1"/>
    </source>
</evidence>
<dbReference type="EMBL" id="JAQMFO010000033">
    <property type="protein sequence ID" value="MDB6373959.1"/>
    <property type="molecule type" value="Genomic_DNA"/>
</dbReference>
<proteinExistence type="predicted"/>
<dbReference type="SUPFAM" id="SSF52833">
    <property type="entry name" value="Thioredoxin-like"/>
    <property type="match status" value="1"/>
</dbReference>
<feature type="region of interest" description="Disordered" evidence="1">
    <location>
        <begin position="38"/>
        <end position="62"/>
    </location>
</feature>
<sequence>MVIYKKISALQLTTIALVVLTSTAACSAVERNIDPKITESLPTRPVTPYTDSSLPSRPAELSEAERNDIDHLIKAAFKSQKKEETEAKEAHRLNREKMSIMPVAKTADELISDTVTGSIANSDIADTNQNKVAGDFYYVLVSSTLGDDELKDMMHDYDGHNNVALVIRGVKEKKNLLQELTRWQQLVLDSGTKVTVYLDPVIFKNYNIISIPTIIHEKDGEFVARVTGTTNIDYLKGKKGNLGTAGPTKNVAEKSLMDMIEKGIKNLDFEKMKQHAIDNYWPRQKFQEFPEAKSRATHYIDPTVIIPQNITAPNGNVITKKGKMNPLDIMPFYHKLIFFDARVEWQRKFARAQFENTEPGIIPILITTNVYGNGWQTFKDTELYYGKRARLYMIQPDMADRFGIVTVPSVVTSDKKAFIVDEYSKTDFKEEVQK</sequence>
<organism evidence="3 4">
    <name type="scientific">Photorhabdus bodei</name>
    <dbReference type="NCBI Taxonomy" id="2029681"/>
    <lineage>
        <taxon>Bacteria</taxon>
        <taxon>Pseudomonadati</taxon>
        <taxon>Pseudomonadota</taxon>
        <taxon>Gammaproteobacteria</taxon>
        <taxon>Enterobacterales</taxon>
        <taxon>Morganellaceae</taxon>
        <taxon>Photorhabdus</taxon>
    </lineage>
</organism>
<feature type="chain" id="PRO_5043958406" evidence="2">
    <location>
        <begin position="25"/>
        <end position="434"/>
    </location>
</feature>
<dbReference type="Pfam" id="PF09673">
    <property type="entry name" value="TrbC_Ftype"/>
    <property type="match status" value="1"/>
</dbReference>
<name>A0AAW6BQK2_9GAMM</name>
<reference evidence="3" key="1">
    <citation type="submission" date="2023-01" db="EMBL/GenBank/DDBJ databases">
        <title>Genome sequencing of Photorhabdus bodei 09-20.</title>
        <authorList>
            <person name="Kalindamar S."/>
            <person name="Kumru S."/>
        </authorList>
    </citation>
    <scope>NUCLEOTIDE SEQUENCE</scope>
    <source>
        <strain evidence="3">09-20</strain>
    </source>
</reference>
<gene>
    <name evidence="3" type="ORF">PH362_19030</name>
</gene>
<evidence type="ECO:0000256" key="2">
    <source>
        <dbReference type="SAM" id="SignalP"/>
    </source>
</evidence>
<dbReference type="InterPro" id="IPR019106">
    <property type="entry name" value="T4SS_TrbC"/>
</dbReference>
<accession>A0AAW6BQK2</accession>
<dbReference type="InterPro" id="IPR036249">
    <property type="entry name" value="Thioredoxin-like_sf"/>
</dbReference>
<dbReference type="Proteomes" id="UP001212996">
    <property type="component" value="Unassembled WGS sequence"/>
</dbReference>
<evidence type="ECO:0000313" key="4">
    <source>
        <dbReference type="Proteomes" id="UP001212996"/>
    </source>
</evidence>
<dbReference type="AlphaFoldDB" id="A0AAW6BQK2"/>
<dbReference type="RefSeq" id="WP_271867323.1">
    <property type="nucleotide sequence ID" value="NZ_JAQMFO010000033.1"/>
</dbReference>
<keyword evidence="2" id="KW-0732">Signal</keyword>
<evidence type="ECO:0000256" key="1">
    <source>
        <dbReference type="SAM" id="MobiDB-lite"/>
    </source>
</evidence>
<comment type="caution">
    <text evidence="3">The sequence shown here is derived from an EMBL/GenBank/DDBJ whole genome shotgun (WGS) entry which is preliminary data.</text>
</comment>